<evidence type="ECO:0008006" key="4">
    <source>
        <dbReference type="Google" id="ProtNLM"/>
    </source>
</evidence>
<feature type="transmembrane region" description="Helical" evidence="1">
    <location>
        <begin position="32"/>
        <end position="51"/>
    </location>
</feature>
<name>A0ABU7WAV8_9GAMM</name>
<accession>A0ABU7WAV8</accession>
<dbReference type="EMBL" id="JAZHBM010000001">
    <property type="protein sequence ID" value="MEF3081090.1"/>
    <property type="molecule type" value="Genomic_DNA"/>
</dbReference>
<proteinExistence type="predicted"/>
<evidence type="ECO:0000313" key="2">
    <source>
        <dbReference type="EMBL" id="MEF3081090.1"/>
    </source>
</evidence>
<keyword evidence="1" id="KW-0472">Membrane</keyword>
<keyword evidence="1" id="KW-1133">Transmembrane helix</keyword>
<feature type="transmembrane region" description="Helical" evidence="1">
    <location>
        <begin position="63"/>
        <end position="83"/>
    </location>
</feature>
<keyword evidence="1" id="KW-0812">Transmembrane</keyword>
<gene>
    <name evidence="2" type="ORF">V3391_02520</name>
</gene>
<keyword evidence="3" id="KW-1185">Reference proteome</keyword>
<evidence type="ECO:0000256" key="1">
    <source>
        <dbReference type="SAM" id="Phobius"/>
    </source>
</evidence>
<feature type="transmembrane region" description="Helical" evidence="1">
    <location>
        <begin position="158"/>
        <end position="179"/>
    </location>
</feature>
<evidence type="ECO:0000313" key="3">
    <source>
        <dbReference type="Proteomes" id="UP001358324"/>
    </source>
</evidence>
<dbReference type="RefSeq" id="WP_332076841.1">
    <property type="nucleotide sequence ID" value="NZ_JAZHBM010000001.1"/>
</dbReference>
<protein>
    <recommendedName>
        <fullName evidence="4">DUF2214 family protein</fullName>
    </recommendedName>
</protein>
<dbReference type="Proteomes" id="UP001358324">
    <property type="component" value="Unassembled WGS sequence"/>
</dbReference>
<comment type="caution">
    <text evidence="2">The sequence shown here is derived from an EMBL/GenBank/DDBJ whole genome shotgun (WGS) entry which is preliminary data.</text>
</comment>
<organism evidence="2 3">
    <name type="scientific">Luteimonas flava</name>
    <dbReference type="NCBI Taxonomy" id="3115822"/>
    <lineage>
        <taxon>Bacteria</taxon>
        <taxon>Pseudomonadati</taxon>
        <taxon>Pseudomonadota</taxon>
        <taxon>Gammaproteobacteria</taxon>
        <taxon>Lysobacterales</taxon>
        <taxon>Lysobacteraceae</taxon>
        <taxon>Luteimonas</taxon>
    </lineage>
</organism>
<reference evidence="2 3" key="1">
    <citation type="submission" date="2024-01" db="EMBL/GenBank/DDBJ databases">
        <title>Novel species of the genus Luteimonas isolated from rivers.</title>
        <authorList>
            <person name="Lu H."/>
        </authorList>
    </citation>
    <scope>NUCLEOTIDE SEQUENCE [LARGE SCALE GENOMIC DNA]</scope>
    <source>
        <strain evidence="2 3">SMYT11W</strain>
    </source>
</reference>
<sequence length="181" mass="19702">MGWGKRYPEEQLVARRALLSTAESASSALSSFVGWLLTVSGASFALLVANLDKIVPYVHLRSFKWALAWFAISMLLGLLSRWLGSMVTGALAATSAIENQAKAQDLLDRFNFLAFTKLFSSGLLPIYRCLAWRGYSLALHGNTISSIKPITYQSQAQALLTLGQLILLFIAVVVLAHGVKA</sequence>